<sequence>MQAYVYKSQRKDDTYVYLAERDGFGVLPGPLAASLGRLTLVLEVELVEGRRLARADVALVRSELASRGFYLQVPPSITSMMPRHND</sequence>
<reference evidence="3 4" key="1">
    <citation type="submission" date="2015-05" db="EMBL/GenBank/DDBJ databases">
        <title>Genome sequencing and analysis of members of genus Stenotrophomonas.</title>
        <authorList>
            <person name="Patil P.P."/>
            <person name="Midha S."/>
            <person name="Patil P.B."/>
        </authorList>
    </citation>
    <scope>NUCLEOTIDE SEQUENCE [LARGE SCALE GENOMIC DNA]</scope>
    <source>
        <strain evidence="3 4">DSM 21508</strain>
    </source>
</reference>
<dbReference type="RefSeq" id="WP_057507143.1">
    <property type="nucleotide sequence ID" value="NZ_JANUEG010000007.1"/>
</dbReference>
<dbReference type="PATRIC" id="fig|517011.3.peg.2902"/>
<organism evidence="3 4">
    <name type="scientific">Stenotrophomonas chelatiphaga</name>
    <dbReference type="NCBI Taxonomy" id="517011"/>
    <lineage>
        <taxon>Bacteria</taxon>
        <taxon>Pseudomonadati</taxon>
        <taxon>Pseudomonadota</taxon>
        <taxon>Gammaproteobacteria</taxon>
        <taxon>Lysobacterales</taxon>
        <taxon>Lysobacteraceae</taxon>
        <taxon>Stenotrophomonas</taxon>
    </lineage>
</organism>
<dbReference type="InterPro" id="IPR027354">
    <property type="entry name" value="YcgL_dom"/>
</dbReference>
<name>A0A0R0DEK1_9GAMM</name>
<evidence type="ECO:0000256" key="1">
    <source>
        <dbReference type="HAMAP-Rule" id="MF_01866"/>
    </source>
</evidence>
<comment type="caution">
    <text evidence="3">The sequence shown here is derived from an EMBL/GenBank/DDBJ whole genome shotgun (WGS) entry which is preliminary data.</text>
</comment>
<dbReference type="InterPro" id="IPR038068">
    <property type="entry name" value="YcgL-like_sf"/>
</dbReference>
<feature type="domain" description="YcgL" evidence="2">
    <location>
        <begin position="1"/>
        <end position="85"/>
    </location>
</feature>
<dbReference type="Pfam" id="PF05166">
    <property type="entry name" value="YcgL"/>
    <property type="match status" value="1"/>
</dbReference>
<proteinExistence type="inferred from homology"/>
<dbReference type="PROSITE" id="PS51648">
    <property type="entry name" value="YCGL"/>
    <property type="match status" value="1"/>
</dbReference>
<dbReference type="AlphaFoldDB" id="A0A0R0DEK1"/>
<keyword evidence="4" id="KW-1185">Reference proteome</keyword>
<protein>
    <recommendedName>
        <fullName evidence="1">YcgL domain-containing protein ABB28_02730</fullName>
    </recommendedName>
</protein>
<dbReference type="EMBL" id="LDJK01000007">
    <property type="protein sequence ID" value="KRG76727.1"/>
    <property type="molecule type" value="Genomic_DNA"/>
</dbReference>
<dbReference type="Proteomes" id="UP000051386">
    <property type="component" value="Unassembled WGS sequence"/>
</dbReference>
<evidence type="ECO:0000313" key="4">
    <source>
        <dbReference type="Proteomes" id="UP000051386"/>
    </source>
</evidence>
<gene>
    <name evidence="3" type="ORF">ABB28_02730</name>
</gene>
<dbReference type="SUPFAM" id="SSF160191">
    <property type="entry name" value="YcgL-like"/>
    <property type="match status" value="1"/>
</dbReference>
<dbReference type="Gene3D" id="3.10.510.20">
    <property type="entry name" value="YcgL domain"/>
    <property type="match status" value="1"/>
</dbReference>
<dbReference type="PANTHER" id="PTHR38109">
    <property type="entry name" value="PROTEIN YCGL"/>
    <property type="match status" value="1"/>
</dbReference>
<evidence type="ECO:0000313" key="3">
    <source>
        <dbReference type="EMBL" id="KRG76727.1"/>
    </source>
</evidence>
<evidence type="ECO:0000259" key="2">
    <source>
        <dbReference type="PROSITE" id="PS51648"/>
    </source>
</evidence>
<dbReference type="HAMAP" id="MF_01866">
    <property type="entry name" value="UPF0745"/>
    <property type="match status" value="1"/>
</dbReference>
<accession>A0A0R0DEK1</accession>
<dbReference type="PANTHER" id="PTHR38109:SF1">
    <property type="entry name" value="PROTEIN YCGL"/>
    <property type="match status" value="1"/>
</dbReference>